<keyword evidence="1" id="KW-0472">Membrane</keyword>
<keyword evidence="3" id="KW-1185">Reference proteome</keyword>
<evidence type="ECO:0000313" key="3">
    <source>
        <dbReference type="Proteomes" id="UP000184517"/>
    </source>
</evidence>
<evidence type="ECO:0000256" key="1">
    <source>
        <dbReference type="SAM" id="Phobius"/>
    </source>
</evidence>
<dbReference type="Proteomes" id="UP000184517">
    <property type="component" value="Unassembled WGS sequence"/>
</dbReference>
<accession>A0A1M4TZV6</accession>
<name>A0A1M4TZV6_9GAMM</name>
<dbReference type="STRING" id="1122206.SAMN02745753_00420"/>
<sequence length="55" mass="6134">MQKCKSCERELQKDEIDFCPSCASSKSHKIKKIIEVATPIVIAIGGIAFKLLKKK</sequence>
<reference evidence="3" key="1">
    <citation type="submission" date="2016-11" db="EMBL/GenBank/DDBJ databases">
        <authorList>
            <person name="Varghese N."/>
            <person name="Submissions S."/>
        </authorList>
    </citation>
    <scope>NUCLEOTIDE SEQUENCE [LARGE SCALE GENOMIC DNA]</scope>
    <source>
        <strain evidence="3">DSM 16579</strain>
    </source>
</reference>
<protein>
    <submittedName>
        <fullName evidence="2">Uncharacterized protein</fullName>
    </submittedName>
</protein>
<proteinExistence type="predicted"/>
<evidence type="ECO:0000313" key="2">
    <source>
        <dbReference type="EMBL" id="SHE49960.1"/>
    </source>
</evidence>
<keyword evidence="1" id="KW-0812">Transmembrane</keyword>
<feature type="transmembrane region" description="Helical" evidence="1">
    <location>
        <begin position="33"/>
        <end position="52"/>
    </location>
</feature>
<dbReference type="AlphaFoldDB" id="A0A1M4TZV6"/>
<organism evidence="2 3">
    <name type="scientific">Marinomonas polaris DSM 16579</name>
    <dbReference type="NCBI Taxonomy" id="1122206"/>
    <lineage>
        <taxon>Bacteria</taxon>
        <taxon>Pseudomonadati</taxon>
        <taxon>Pseudomonadota</taxon>
        <taxon>Gammaproteobacteria</taxon>
        <taxon>Oceanospirillales</taxon>
        <taxon>Oceanospirillaceae</taxon>
        <taxon>Marinomonas</taxon>
    </lineage>
</organism>
<gene>
    <name evidence="2" type="ORF">SAMN02745753_00420</name>
</gene>
<keyword evidence="1" id="KW-1133">Transmembrane helix</keyword>
<dbReference type="EMBL" id="FQVF01000002">
    <property type="protein sequence ID" value="SHE49960.1"/>
    <property type="molecule type" value="Genomic_DNA"/>
</dbReference>